<evidence type="ECO:0000313" key="6">
    <source>
        <dbReference type="Proteomes" id="UP000242877"/>
    </source>
</evidence>
<dbReference type="PANTHER" id="PTHR12304:SF4">
    <property type="entry name" value="URIDINE NUCLEOSIDASE"/>
    <property type="match status" value="1"/>
</dbReference>
<evidence type="ECO:0000259" key="4">
    <source>
        <dbReference type="Pfam" id="PF01156"/>
    </source>
</evidence>
<dbReference type="InterPro" id="IPR023186">
    <property type="entry name" value="IUNH"/>
</dbReference>
<accession>A0A166NNN0</accession>
<dbReference type="GO" id="GO:0008655">
    <property type="term" value="P:pyrimidine-containing compound salvage"/>
    <property type="evidence" value="ECO:0007669"/>
    <property type="project" value="EnsemblFungi"/>
</dbReference>
<gene>
    <name evidence="5" type="ORF">AAP_03500</name>
</gene>
<dbReference type="GO" id="GO:0034355">
    <property type="term" value="P:NAD+ biosynthetic process via the salvage pathway"/>
    <property type="evidence" value="ECO:0007669"/>
    <property type="project" value="EnsemblFungi"/>
</dbReference>
<evidence type="ECO:0000256" key="2">
    <source>
        <dbReference type="ARBA" id="ARBA00022801"/>
    </source>
</evidence>
<proteinExistence type="inferred from homology"/>
<dbReference type="EMBL" id="AZGZ01000014">
    <property type="protein sequence ID" value="KZZ91330.1"/>
    <property type="molecule type" value="Genomic_DNA"/>
</dbReference>
<evidence type="ECO:0000313" key="5">
    <source>
        <dbReference type="EMBL" id="KZZ91330.1"/>
    </source>
</evidence>
<dbReference type="Gene3D" id="3.90.245.10">
    <property type="entry name" value="Ribonucleoside hydrolase-like"/>
    <property type="match status" value="1"/>
</dbReference>
<dbReference type="GO" id="GO:0006152">
    <property type="term" value="P:purine nucleoside catabolic process"/>
    <property type="evidence" value="ECO:0007669"/>
    <property type="project" value="TreeGrafter"/>
</dbReference>
<dbReference type="OrthoDB" id="432381at2759"/>
<dbReference type="GO" id="GO:0070636">
    <property type="term" value="F:nicotinic acid riboside hydrolase activity"/>
    <property type="evidence" value="ECO:0007669"/>
    <property type="project" value="EnsemblFungi"/>
</dbReference>
<dbReference type="GO" id="GO:0005829">
    <property type="term" value="C:cytosol"/>
    <property type="evidence" value="ECO:0007669"/>
    <property type="project" value="TreeGrafter"/>
</dbReference>
<sequence>MTAPQSFQASEQRIPLWLDCDPGHDDVFAILIAAHHPNLKLLGISTVHGNGSIDNVTKNAGSVLRAIGRTDIPVYKGASKPFCRPAIHAEDIHGDSGLDGTDLLPEPAKPAIVDNKYITAMRDALLAEPKNTAWVVATGTYTNIGLLFASYPEVAEHIAGLSLMGGAVGNGFTEVPISLLAGHEKRVGNWTEFAEFNVYCDPEAAQSIFSSPVLAPKTVIASLDLTHKVIATPEVLESILYVNPQTKESNNLRQMLYDLLTFFTKTYKEFFGLVDGPPLHDPLAVAAILSNLNVAGRSNEKFAEVTKLLTFDDREGERFNIDVVTSGKHHPDRVSVGELGRTVVTPVEKEDLARGGVAIPRGVDLKAFWGIVTDCVKRADALNAASLAKEN</sequence>
<dbReference type="Proteomes" id="UP000242877">
    <property type="component" value="Unassembled WGS sequence"/>
</dbReference>
<dbReference type="AlphaFoldDB" id="A0A166NNN0"/>
<dbReference type="InterPro" id="IPR001910">
    <property type="entry name" value="Inosine/uridine_hydrolase_dom"/>
</dbReference>
<dbReference type="GO" id="GO:0045437">
    <property type="term" value="F:uridine nucleosidase activity"/>
    <property type="evidence" value="ECO:0007669"/>
    <property type="project" value="EnsemblFungi"/>
</dbReference>
<keyword evidence="3" id="KW-0326">Glycosidase</keyword>
<dbReference type="PANTHER" id="PTHR12304">
    <property type="entry name" value="INOSINE-URIDINE PREFERRING NUCLEOSIDE HYDROLASE"/>
    <property type="match status" value="1"/>
</dbReference>
<evidence type="ECO:0000256" key="3">
    <source>
        <dbReference type="ARBA" id="ARBA00023295"/>
    </source>
</evidence>
<dbReference type="VEuPathDB" id="FungiDB:AAP_03500"/>
<feature type="domain" description="Inosine/uridine-preferring nucleoside hydrolase" evidence="4">
    <location>
        <begin position="16"/>
        <end position="369"/>
    </location>
</feature>
<dbReference type="GO" id="GO:0006216">
    <property type="term" value="P:cytidine catabolic process"/>
    <property type="evidence" value="ECO:0007669"/>
    <property type="project" value="EnsemblFungi"/>
</dbReference>
<dbReference type="SUPFAM" id="SSF53590">
    <property type="entry name" value="Nucleoside hydrolase"/>
    <property type="match status" value="1"/>
</dbReference>
<dbReference type="GO" id="GO:0019358">
    <property type="term" value="P:nicotinate nucleotide salvage"/>
    <property type="evidence" value="ECO:0007669"/>
    <property type="project" value="EnsemblFungi"/>
</dbReference>
<dbReference type="Pfam" id="PF01156">
    <property type="entry name" value="IU_nuc_hydro"/>
    <property type="match status" value="1"/>
</dbReference>
<dbReference type="GO" id="GO:0070635">
    <property type="term" value="F:nicotinamide riboside hydrolase activity"/>
    <property type="evidence" value="ECO:0007669"/>
    <property type="project" value="EnsemblFungi"/>
</dbReference>
<dbReference type="InterPro" id="IPR036452">
    <property type="entry name" value="Ribo_hydro-like"/>
</dbReference>
<evidence type="ECO:0000256" key="1">
    <source>
        <dbReference type="ARBA" id="ARBA00009176"/>
    </source>
</evidence>
<comment type="caution">
    <text evidence="5">The sequence shown here is derived from an EMBL/GenBank/DDBJ whole genome shotgun (WGS) entry which is preliminary data.</text>
</comment>
<comment type="similarity">
    <text evidence="1">Belongs to the IUNH family.</text>
</comment>
<dbReference type="GO" id="GO:0006218">
    <property type="term" value="P:uridine catabolic process"/>
    <property type="evidence" value="ECO:0007669"/>
    <property type="project" value="EnsemblFungi"/>
</dbReference>
<organism evidence="5 6">
    <name type="scientific">Ascosphaera apis ARSEF 7405</name>
    <dbReference type="NCBI Taxonomy" id="392613"/>
    <lineage>
        <taxon>Eukaryota</taxon>
        <taxon>Fungi</taxon>
        <taxon>Dikarya</taxon>
        <taxon>Ascomycota</taxon>
        <taxon>Pezizomycotina</taxon>
        <taxon>Eurotiomycetes</taxon>
        <taxon>Eurotiomycetidae</taxon>
        <taxon>Onygenales</taxon>
        <taxon>Ascosphaeraceae</taxon>
        <taxon>Ascosphaera</taxon>
    </lineage>
</organism>
<keyword evidence="2" id="KW-0378">Hydrolase</keyword>
<reference evidence="5 6" key="1">
    <citation type="journal article" date="2016" name="Genome Biol. Evol.">
        <title>Divergent and convergent evolution of fungal pathogenicity.</title>
        <authorList>
            <person name="Shang Y."/>
            <person name="Xiao G."/>
            <person name="Zheng P."/>
            <person name="Cen K."/>
            <person name="Zhan S."/>
            <person name="Wang C."/>
        </authorList>
    </citation>
    <scope>NUCLEOTIDE SEQUENCE [LARGE SCALE GENOMIC DNA]</scope>
    <source>
        <strain evidence="5 6">ARSEF 7405</strain>
    </source>
</reference>
<protein>
    <submittedName>
        <fullName evidence="5">Uridine nucleosidase</fullName>
    </submittedName>
</protein>
<name>A0A166NNN0_9EURO</name>
<dbReference type="CDD" id="cd02651">
    <property type="entry name" value="nuc_hydro_IU_UC_XIUA"/>
    <property type="match status" value="1"/>
</dbReference>
<dbReference type="GO" id="GO:0008477">
    <property type="term" value="F:purine nucleosidase activity"/>
    <property type="evidence" value="ECO:0007669"/>
    <property type="project" value="TreeGrafter"/>
</dbReference>
<keyword evidence="6" id="KW-1185">Reference proteome</keyword>